<sequence length="558" mass="60697">MPTTRAERSQSQLPQRAPRRRLGAAMALTAAAALLAGCAAAPAADDDTNTVTFGIEGANLGSGHMDIHSTQLDVSSLVLRNVFDSLVGQTADGQFVPWLAKSWEISDDQLQYTFTLRQDVTFHDGEPFNAEAVKANFDHIVDPETASAQAASLIGYAEEDGYYVGTEVLDEYTVRVDFSQPYAPFLQGLSLPQLGFYSPKALAEHKDDLKAGGPGVTVGTGPFVLSEYTPDQELRFTANDEYAWPAEGTEHQGRAASDELVIRVLPESASRVGALNSGEVDVIADVTPTMVQEVGDGFDVTAVELPGIPYSLYINEAHGVFADPLVRQAFRLGFDLDAAVEGVYDGQYARAWSVLAPTTPNSYEPAVEGTWSYDTDKANALLDQAGWTERDADGYRTKDGVRLGAVWTAWTPVPDDRAALADIIQSDLRDIGFQLARQVVEPAQYNELYATRAFDLTDWGFSSPDADVLRSHLRTGGFQTVSTVSKPEIDELLDQAVATSDPAERERLYQEVQRWNNEQVLIVPLVVPSEITVASTSVKGLTFDLYGRASFYGATVER</sequence>
<evidence type="ECO:0000256" key="3">
    <source>
        <dbReference type="ARBA" id="ARBA00022729"/>
    </source>
</evidence>
<feature type="chain" id="PRO_5043633464" evidence="4">
    <location>
        <begin position="44"/>
        <end position="558"/>
    </location>
</feature>
<reference evidence="6 7" key="1">
    <citation type="submission" date="2023-04" db="EMBL/GenBank/DDBJ databases">
        <title>Klugiella caeni sp. nov. isolated from the sludge of biochemical tank.</title>
        <authorList>
            <person name="Geng K."/>
        </authorList>
    </citation>
    <scope>NUCLEOTIDE SEQUENCE [LARGE SCALE GENOMIC DNA]</scope>
    <source>
        <strain evidence="6 7">YN-L-19</strain>
    </source>
</reference>
<dbReference type="InterPro" id="IPR000914">
    <property type="entry name" value="SBP_5_dom"/>
</dbReference>
<name>A0AAW6T2Z9_9MICO</name>
<evidence type="ECO:0000313" key="6">
    <source>
        <dbReference type="EMBL" id="MDI2097814.1"/>
    </source>
</evidence>
<dbReference type="GO" id="GO:0043190">
    <property type="term" value="C:ATP-binding cassette (ABC) transporter complex"/>
    <property type="evidence" value="ECO:0007669"/>
    <property type="project" value="InterPro"/>
</dbReference>
<dbReference type="InterPro" id="IPR039424">
    <property type="entry name" value="SBP_5"/>
</dbReference>
<dbReference type="Gene3D" id="3.10.105.10">
    <property type="entry name" value="Dipeptide-binding Protein, Domain 3"/>
    <property type="match status" value="1"/>
</dbReference>
<dbReference type="PROSITE" id="PS51318">
    <property type="entry name" value="TAT"/>
    <property type="match status" value="1"/>
</dbReference>
<feature type="domain" description="Solute-binding protein family 5" evidence="5">
    <location>
        <begin position="95"/>
        <end position="472"/>
    </location>
</feature>
<evidence type="ECO:0000259" key="5">
    <source>
        <dbReference type="Pfam" id="PF00496"/>
    </source>
</evidence>
<dbReference type="GO" id="GO:1904680">
    <property type="term" value="F:peptide transmembrane transporter activity"/>
    <property type="evidence" value="ECO:0007669"/>
    <property type="project" value="TreeGrafter"/>
</dbReference>
<evidence type="ECO:0000256" key="2">
    <source>
        <dbReference type="ARBA" id="ARBA00022448"/>
    </source>
</evidence>
<dbReference type="EMBL" id="JASATX010000001">
    <property type="protein sequence ID" value="MDI2097814.1"/>
    <property type="molecule type" value="Genomic_DNA"/>
</dbReference>
<dbReference type="PANTHER" id="PTHR30290">
    <property type="entry name" value="PERIPLASMIC BINDING COMPONENT OF ABC TRANSPORTER"/>
    <property type="match status" value="1"/>
</dbReference>
<accession>A0AAW6T2Z9</accession>
<keyword evidence="7" id="KW-1185">Reference proteome</keyword>
<gene>
    <name evidence="6" type="ORF">QF206_02380</name>
</gene>
<dbReference type="InterPro" id="IPR030678">
    <property type="entry name" value="Peptide/Ni-bd"/>
</dbReference>
<dbReference type="InterPro" id="IPR006311">
    <property type="entry name" value="TAT_signal"/>
</dbReference>
<evidence type="ECO:0000313" key="7">
    <source>
        <dbReference type="Proteomes" id="UP001321506"/>
    </source>
</evidence>
<dbReference type="Pfam" id="PF00496">
    <property type="entry name" value="SBP_bac_5"/>
    <property type="match status" value="1"/>
</dbReference>
<dbReference type="SUPFAM" id="SSF53850">
    <property type="entry name" value="Periplasmic binding protein-like II"/>
    <property type="match status" value="1"/>
</dbReference>
<comment type="similarity">
    <text evidence="1">Belongs to the bacterial solute-binding protein 5 family.</text>
</comment>
<dbReference type="PIRSF" id="PIRSF002741">
    <property type="entry name" value="MppA"/>
    <property type="match status" value="1"/>
</dbReference>
<dbReference type="AlphaFoldDB" id="A0AAW6T2Z9"/>
<keyword evidence="3 4" id="KW-0732">Signal</keyword>
<organism evidence="6 7">
    <name type="scientific">Ruicaihuangia caeni</name>
    <dbReference type="NCBI Taxonomy" id="3042517"/>
    <lineage>
        <taxon>Bacteria</taxon>
        <taxon>Bacillati</taxon>
        <taxon>Actinomycetota</taxon>
        <taxon>Actinomycetes</taxon>
        <taxon>Micrococcales</taxon>
        <taxon>Microbacteriaceae</taxon>
        <taxon>Ruicaihuangia</taxon>
    </lineage>
</organism>
<evidence type="ECO:0000256" key="1">
    <source>
        <dbReference type="ARBA" id="ARBA00005695"/>
    </source>
</evidence>
<comment type="caution">
    <text evidence="6">The sequence shown here is derived from an EMBL/GenBank/DDBJ whole genome shotgun (WGS) entry which is preliminary data.</text>
</comment>
<dbReference type="RefSeq" id="WP_353988039.1">
    <property type="nucleotide sequence ID" value="NZ_CP159582.1"/>
</dbReference>
<dbReference type="PANTHER" id="PTHR30290:SF9">
    <property type="entry name" value="OLIGOPEPTIDE-BINDING PROTEIN APPA"/>
    <property type="match status" value="1"/>
</dbReference>
<dbReference type="CDD" id="cd08492">
    <property type="entry name" value="PBP2_NikA_DppA_OppA_like_15"/>
    <property type="match status" value="1"/>
</dbReference>
<dbReference type="GO" id="GO:0042597">
    <property type="term" value="C:periplasmic space"/>
    <property type="evidence" value="ECO:0007669"/>
    <property type="project" value="UniProtKB-ARBA"/>
</dbReference>
<dbReference type="Proteomes" id="UP001321506">
    <property type="component" value="Unassembled WGS sequence"/>
</dbReference>
<dbReference type="Gene3D" id="3.40.190.10">
    <property type="entry name" value="Periplasmic binding protein-like II"/>
    <property type="match status" value="1"/>
</dbReference>
<feature type="signal peptide" evidence="4">
    <location>
        <begin position="1"/>
        <end position="43"/>
    </location>
</feature>
<protein>
    <submittedName>
        <fullName evidence="6">ABC transporter substrate-binding protein</fullName>
    </submittedName>
</protein>
<dbReference type="GO" id="GO:0015833">
    <property type="term" value="P:peptide transport"/>
    <property type="evidence" value="ECO:0007669"/>
    <property type="project" value="TreeGrafter"/>
</dbReference>
<evidence type="ECO:0000256" key="4">
    <source>
        <dbReference type="SAM" id="SignalP"/>
    </source>
</evidence>
<keyword evidence="2" id="KW-0813">Transport</keyword>
<proteinExistence type="inferred from homology"/>